<gene>
    <name evidence="1" type="ORF">XBO1_1710001</name>
</gene>
<evidence type="ECO:0000313" key="2">
    <source>
        <dbReference type="Proteomes" id="UP000028483"/>
    </source>
</evidence>
<dbReference type="EMBL" id="CBSX010000081">
    <property type="protein sequence ID" value="CDH05080.1"/>
    <property type="molecule type" value="Genomic_DNA"/>
</dbReference>
<sequence>MADNIVPIIIDHNTPLNIHYLYHINRYIFRYCHACLYSYYWKYYYFKLTSNNRFILILIVIEDA</sequence>
<accession>A0A077P1X6</accession>
<evidence type="ECO:0000313" key="1">
    <source>
        <dbReference type="EMBL" id="CDH05080.1"/>
    </source>
</evidence>
<reference evidence="1" key="1">
    <citation type="submission" date="2013-07" db="EMBL/GenBank/DDBJ databases">
        <title>Sub-species coevolution in mutualistic symbiosis.</title>
        <authorList>
            <person name="Murfin K."/>
            <person name="Klassen J."/>
            <person name="Lee M."/>
            <person name="Forst S."/>
            <person name="Stock P."/>
            <person name="Goodrich-Blair H."/>
        </authorList>
    </citation>
    <scope>NUCLEOTIDE SEQUENCE [LARGE SCALE GENOMIC DNA]</scope>
    <source>
        <strain evidence="1">Oregonense</strain>
    </source>
</reference>
<comment type="caution">
    <text evidence="1">The sequence shown here is derived from an EMBL/GenBank/DDBJ whole genome shotgun (WGS) entry which is preliminary data.</text>
</comment>
<protein>
    <submittedName>
        <fullName evidence="1">Uncharacterized protein</fullName>
    </submittedName>
</protein>
<dbReference type="HOGENOM" id="CLU_2866806_0_0_6"/>
<name>A0A077P1X6_XENBV</name>
<dbReference type="Proteomes" id="UP000028483">
    <property type="component" value="Unassembled WGS sequence"/>
</dbReference>
<organism evidence="1 2">
    <name type="scientific">Xenorhabdus bovienii str. oregonense</name>
    <dbReference type="NCBI Taxonomy" id="1398202"/>
    <lineage>
        <taxon>Bacteria</taxon>
        <taxon>Pseudomonadati</taxon>
        <taxon>Pseudomonadota</taxon>
        <taxon>Gammaproteobacteria</taxon>
        <taxon>Enterobacterales</taxon>
        <taxon>Morganellaceae</taxon>
        <taxon>Xenorhabdus</taxon>
    </lineage>
</organism>
<dbReference type="AlphaFoldDB" id="A0A077P1X6"/>
<proteinExistence type="predicted"/>